<dbReference type="GO" id="GO:0005829">
    <property type="term" value="C:cytosol"/>
    <property type="evidence" value="ECO:0007669"/>
    <property type="project" value="TreeGrafter"/>
</dbReference>
<dbReference type="PATRIC" id="fig|348824.6.peg.2515"/>
<dbReference type="PANTHER" id="PTHR11766">
    <property type="entry name" value="TYROSYL-TRNA SYNTHETASE"/>
    <property type="match status" value="1"/>
</dbReference>
<keyword evidence="7 11" id="KW-0648">Protein biosynthesis</keyword>
<dbReference type="InterPro" id="IPR014729">
    <property type="entry name" value="Rossmann-like_a/b/a_fold"/>
</dbReference>
<evidence type="ECO:0000256" key="1">
    <source>
        <dbReference type="ARBA" id="ARBA00004496"/>
    </source>
</evidence>
<dbReference type="GO" id="GO:0006437">
    <property type="term" value="P:tyrosyl-tRNA aminoacylation"/>
    <property type="evidence" value="ECO:0007669"/>
    <property type="project" value="UniProtKB-UniRule"/>
</dbReference>
<comment type="catalytic activity">
    <reaction evidence="9 11">
        <text>tRNA(Tyr) + L-tyrosine + ATP = L-tyrosyl-tRNA(Tyr) + AMP + diphosphate + H(+)</text>
        <dbReference type="Rhea" id="RHEA:10220"/>
        <dbReference type="Rhea" id="RHEA-COMP:9706"/>
        <dbReference type="Rhea" id="RHEA-COMP:9707"/>
        <dbReference type="ChEBI" id="CHEBI:15378"/>
        <dbReference type="ChEBI" id="CHEBI:30616"/>
        <dbReference type="ChEBI" id="CHEBI:33019"/>
        <dbReference type="ChEBI" id="CHEBI:58315"/>
        <dbReference type="ChEBI" id="CHEBI:78442"/>
        <dbReference type="ChEBI" id="CHEBI:78536"/>
        <dbReference type="ChEBI" id="CHEBI:456215"/>
        <dbReference type="EC" id="6.1.1.1"/>
    </reaction>
</comment>
<proteinExistence type="inferred from homology"/>
<keyword evidence="4 11" id="KW-0547">Nucleotide-binding</keyword>
<dbReference type="SUPFAM" id="SSF55174">
    <property type="entry name" value="Alpha-L RNA-binding motif"/>
    <property type="match status" value="1"/>
</dbReference>
<evidence type="ECO:0000256" key="8">
    <source>
        <dbReference type="ARBA" id="ARBA00023146"/>
    </source>
</evidence>
<feature type="short sequence motif" description="'HIGH' region" evidence="11">
    <location>
        <begin position="44"/>
        <end position="53"/>
    </location>
</feature>
<dbReference type="CDD" id="cd00165">
    <property type="entry name" value="S4"/>
    <property type="match status" value="1"/>
</dbReference>
<dbReference type="InterPro" id="IPR002305">
    <property type="entry name" value="aa-tRNA-synth_Ic"/>
</dbReference>
<dbReference type="Gene3D" id="1.10.240.10">
    <property type="entry name" value="Tyrosyl-Transfer RNA Synthetase"/>
    <property type="match status" value="1"/>
</dbReference>
<evidence type="ECO:0000256" key="10">
    <source>
        <dbReference type="ARBA" id="ARBA00060965"/>
    </source>
</evidence>
<dbReference type="RefSeq" id="WP_024312716.1">
    <property type="nucleotide sequence ID" value="NZ_ATTO01000001.1"/>
</dbReference>
<feature type="domain" description="Tyrosine--tRNA ligase SYY-like C-terminal" evidence="13">
    <location>
        <begin position="340"/>
        <end position="414"/>
    </location>
</feature>
<dbReference type="HAMAP" id="MF_02006">
    <property type="entry name" value="Tyr_tRNA_synth_type1"/>
    <property type="match status" value="1"/>
</dbReference>
<dbReference type="KEGG" id="rhl:LPU83_2331"/>
<dbReference type="CDD" id="cd00805">
    <property type="entry name" value="TyrRS_core"/>
    <property type="match status" value="1"/>
</dbReference>
<keyword evidence="6 12" id="KW-0694">RNA-binding</keyword>
<dbReference type="InterPro" id="IPR024107">
    <property type="entry name" value="Tyr-tRNA-ligase_bac_1"/>
</dbReference>
<keyword evidence="5 11" id="KW-0067">ATP-binding</keyword>
<dbReference type="Gene3D" id="3.10.290.10">
    <property type="entry name" value="RNA-binding S4 domain"/>
    <property type="match status" value="1"/>
</dbReference>
<feature type="binding site" evidence="11">
    <location>
        <position position="180"/>
    </location>
    <ligand>
        <name>L-tyrosine</name>
        <dbReference type="ChEBI" id="CHEBI:58315"/>
    </ligand>
</feature>
<keyword evidence="2 11" id="KW-0963">Cytoplasm</keyword>
<evidence type="ECO:0000256" key="12">
    <source>
        <dbReference type="PROSITE-ProRule" id="PRU00182"/>
    </source>
</evidence>
<evidence type="ECO:0000256" key="3">
    <source>
        <dbReference type="ARBA" id="ARBA00022598"/>
    </source>
</evidence>
<organism evidence="14 15">
    <name type="scientific">Rhizobium favelukesii</name>
    <dbReference type="NCBI Taxonomy" id="348824"/>
    <lineage>
        <taxon>Bacteria</taxon>
        <taxon>Pseudomonadati</taxon>
        <taxon>Pseudomonadota</taxon>
        <taxon>Alphaproteobacteria</taxon>
        <taxon>Hyphomicrobiales</taxon>
        <taxon>Rhizobiaceae</taxon>
        <taxon>Rhizobium/Agrobacterium group</taxon>
        <taxon>Rhizobium</taxon>
    </lineage>
</organism>
<dbReference type="HOGENOM" id="CLU_024003_0_3_5"/>
<keyword evidence="8 11" id="KW-0030">Aminoacyl-tRNA synthetase</keyword>
<name>W6RGZ2_9HYPH</name>
<dbReference type="PROSITE" id="PS50889">
    <property type="entry name" value="S4"/>
    <property type="match status" value="1"/>
</dbReference>
<dbReference type="Proteomes" id="UP000019443">
    <property type="component" value="Chromosome"/>
</dbReference>
<evidence type="ECO:0000256" key="7">
    <source>
        <dbReference type="ARBA" id="ARBA00022917"/>
    </source>
</evidence>
<dbReference type="InterPro" id="IPR002307">
    <property type="entry name" value="Tyr-tRNA-ligase"/>
</dbReference>
<dbReference type="eggNOG" id="COG0162">
    <property type="taxonomic scope" value="Bacteria"/>
</dbReference>
<feature type="binding site" evidence="11">
    <location>
        <position position="176"/>
    </location>
    <ligand>
        <name>L-tyrosine</name>
        <dbReference type="ChEBI" id="CHEBI:58315"/>
    </ligand>
</feature>
<dbReference type="GO" id="GO:0003723">
    <property type="term" value="F:RNA binding"/>
    <property type="evidence" value="ECO:0007669"/>
    <property type="project" value="UniProtKB-KW"/>
</dbReference>
<keyword evidence="3 11" id="KW-0436">Ligase</keyword>
<comment type="similarity">
    <text evidence="10 11">Belongs to the class-I aminoacyl-tRNA synthetase family. TyrS type 1 subfamily.</text>
</comment>
<comment type="function">
    <text evidence="11">Catalyzes the attachment of tyrosine to tRNA(Tyr) in a two-step reaction: tyrosine is first activated by ATP to form Tyr-AMP and then transferred to the acceptor end of tRNA(Tyr).</text>
</comment>
<reference evidence="14" key="1">
    <citation type="submission" date="2013-11" db="EMBL/GenBank/DDBJ databases">
        <title>Draft genome sequence of the broad-host-range Rhizobium sp. LPU83 strain, a member of the low-genetic diversity Oregon-like Rhizobium sp. group.</title>
        <authorList>
            <person name="Wibberg D."/>
            <person name="Puehler A."/>
            <person name="Schlueter A."/>
        </authorList>
    </citation>
    <scope>NUCLEOTIDE SEQUENCE [LARGE SCALE GENOMIC DNA]</scope>
    <source>
        <strain evidence="14">LPU83</strain>
    </source>
</reference>
<accession>W6RGZ2</accession>
<dbReference type="InterPro" id="IPR036986">
    <property type="entry name" value="S4_RNA-bd_sf"/>
</dbReference>
<dbReference type="NCBIfam" id="TIGR00234">
    <property type="entry name" value="tyrS"/>
    <property type="match status" value="1"/>
</dbReference>
<dbReference type="InterPro" id="IPR024088">
    <property type="entry name" value="Tyr-tRNA-ligase_bac-type"/>
</dbReference>
<comment type="subcellular location">
    <subcellularLocation>
        <location evidence="1 11">Cytoplasm</location>
    </subcellularLocation>
</comment>
<evidence type="ECO:0000256" key="4">
    <source>
        <dbReference type="ARBA" id="ARBA00022741"/>
    </source>
</evidence>
<gene>
    <name evidence="11 14" type="primary">tyrS</name>
    <name evidence="14" type="ORF">LPU83_2331</name>
</gene>
<evidence type="ECO:0000313" key="14">
    <source>
        <dbReference type="EMBL" id="CDM57988.1"/>
    </source>
</evidence>
<feature type="binding site" evidence="11">
    <location>
        <position position="239"/>
    </location>
    <ligand>
        <name>ATP</name>
        <dbReference type="ChEBI" id="CHEBI:30616"/>
    </ligand>
</feature>
<evidence type="ECO:0000256" key="9">
    <source>
        <dbReference type="ARBA" id="ARBA00048248"/>
    </source>
</evidence>
<evidence type="ECO:0000313" key="15">
    <source>
        <dbReference type="Proteomes" id="UP000019443"/>
    </source>
</evidence>
<dbReference type="AlphaFoldDB" id="W6RGZ2"/>
<dbReference type="PANTHER" id="PTHR11766:SF0">
    <property type="entry name" value="TYROSINE--TRNA LIGASE, MITOCHONDRIAL"/>
    <property type="match status" value="1"/>
</dbReference>
<dbReference type="InterPro" id="IPR054608">
    <property type="entry name" value="SYY-like_C"/>
</dbReference>
<evidence type="ECO:0000256" key="5">
    <source>
        <dbReference type="ARBA" id="ARBA00022840"/>
    </source>
</evidence>
<comment type="subunit">
    <text evidence="11">Homodimer.</text>
</comment>
<evidence type="ECO:0000256" key="6">
    <source>
        <dbReference type="ARBA" id="ARBA00022884"/>
    </source>
</evidence>
<evidence type="ECO:0000256" key="2">
    <source>
        <dbReference type="ARBA" id="ARBA00022490"/>
    </source>
</evidence>
<dbReference type="GO" id="GO:0005524">
    <property type="term" value="F:ATP binding"/>
    <property type="evidence" value="ECO:0007669"/>
    <property type="project" value="UniProtKB-UniRule"/>
</dbReference>
<dbReference type="PRINTS" id="PR01040">
    <property type="entry name" value="TRNASYNTHTYR"/>
</dbReference>
<dbReference type="EC" id="6.1.1.1" evidence="11"/>
<dbReference type="GO" id="GO:0004831">
    <property type="term" value="F:tyrosine-tRNA ligase activity"/>
    <property type="evidence" value="ECO:0007669"/>
    <property type="project" value="UniProtKB-UniRule"/>
</dbReference>
<dbReference type="SUPFAM" id="SSF52374">
    <property type="entry name" value="Nucleotidylyl transferase"/>
    <property type="match status" value="1"/>
</dbReference>
<protein>
    <recommendedName>
        <fullName evidence="11">Tyrosine--tRNA ligase</fullName>
        <ecNumber evidence="11">6.1.1.1</ecNumber>
    </recommendedName>
    <alternativeName>
        <fullName evidence="11">Tyrosyl-tRNA synthetase</fullName>
        <shortName evidence="11">TyrRS</shortName>
    </alternativeName>
</protein>
<dbReference type="EMBL" id="HG916852">
    <property type="protein sequence ID" value="CDM57988.1"/>
    <property type="molecule type" value="Genomic_DNA"/>
</dbReference>
<dbReference type="GO" id="GO:0042803">
    <property type="term" value="F:protein homodimerization activity"/>
    <property type="evidence" value="ECO:0007669"/>
    <property type="project" value="UniProtKB-ARBA"/>
</dbReference>
<dbReference type="Pfam" id="PF00579">
    <property type="entry name" value="tRNA-synt_1b"/>
    <property type="match status" value="1"/>
</dbReference>
<dbReference type="FunFam" id="1.10.240.10:FF:000001">
    <property type="entry name" value="Tyrosine--tRNA ligase"/>
    <property type="match status" value="1"/>
</dbReference>
<dbReference type="FunFam" id="3.40.50.620:FF:000008">
    <property type="entry name" value="Tyrosine--tRNA ligase"/>
    <property type="match status" value="1"/>
</dbReference>
<dbReference type="Gene3D" id="3.40.50.620">
    <property type="entry name" value="HUPs"/>
    <property type="match status" value="1"/>
</dbReference>
<dbReference type="Pfam" id="PF22421">
    <property type="entry name" value="SYY_C-terminal"/>
    <property type="match status" value="1"/>
</dbReference>
<keyword evidence="15" id="KW-1185">Reference proteome</keyword>
<feature type="short sequence motif" description="'KMSKS' region" evidence="11">
    <location>
        <begin position="236"/>
        <end position="240"/>
    </location>
</feature>
<feature type="binding site" evidence="11">
    <location>
        <position position="39"/>
    </location>
    <ligand>
        <name>L-tyrosine</name>
        <dbReference type="ChEBI" id="CHEBI:58315"/>
    </ligand>
</feature>
<sequence>MSEFKSDFLRTLKERGFIHQISDELGLDELFAKETVTAYIGFDPTAPSLHAGSLIQIMMLHWLQATGHRAISLMGGGTGMVGDPSFKDEARQLMTIDTIESNIASIKRVFSNYLTYGDGPKDALMINNAEWLRSINYLEFLRDVGRHFSVNRMLSFDSVKTRLDREQSLSFLEFNYMILQAYDFVELAKRYDCRLQMGGSDQWGNIVNGIDLGHRMGTRQLYALTSPLLTTASGAKMGKSATGAVWLNADMLSAYDFWQYWRNTEDADVSRFLKLYTTLPMDEVARLSALAGSEVNEVKKILATEVTSILHGRTAAEQAAETARKTFEEGGLAENLPSVEVPAAELDDGIGLLSLIVRAGLAASNGEARRHVQGGAVRINDQAVSDERRIIGSGEITADGVIKLSLGKKKHILIRCAA</sequence>
<evidence type="ECO:0000259" key="13">
    <source>
        <dbReference type="Pfam" id="PF22421"/>
    </source>
</evidence>
<evidence type="ECO:0000256" key="11">
    <source>
        <dbReference type="HAMAP-Rule" id="MF_02006"/>
    </source>
</evidence>